<reference evidence="1 2" key="1">
    <citation type="journal article" date="2012" name="Genome Biol.">
        <title>Sequencing three crocodilian genomes to illuminate the evolution of archosaurs and amniotes.</title>
        <authorList>
            <person name="St John J.A."/>
            <person name="Braun E.L."/>
            <person name="Isberg S.R."/>
            <person name="Miles L.G."/>
            <person name="Chong A.Y."/>
            <person name="Gongora J."/>
            <person name="Dalzell P."/>
            <person name="Moran C."/>
            <person name="Bed'hom B."/>
            <person name="Abzhanov A."/>
            <person name="Burgess S.C."/>
            <person name="Cooksey A.M."/>
            <person name="Castoe T.A."/>
            <person name="Crawford N.G."/>
            <person name="Densmore L.D."/>
            <person name="Drew J.C."/>
            <person name="Edwards S.V."/>
            <person name="Faircloth B.C."/>
            <person name="Fujita M.K."/>
            <person name="Greenwold M.J."/>
            <person name="Hoffmann F.G."/>
            <person name="Howard J.M."/>
            <person name="Iguchi T."/>
            <person name="Janes D.E."/>
            <person name="Khan S.Y."/>
            <person name="Kohno S."/>
            <person name="de Koning A.J."/>
            <person name="Lance S.L."/>
            <person name="McCarthy F.M."/>
            <person name="McCormack J.E."/>
            <person name="Merchant M.E."/>
            <person name="Peterson D.G."/>
            <person name="Pollock D.D."/>
            <person name="Pourmand N."/>
            <person name="Raney B.J."/>
            <person name="Roessler K.A."/>
            <person name="Sanford J.R."/>
            <person name="Sawyer R.H."/>
            <person name="Schmidt C.J."/>
            <person name="Triplett E.W."/>
            <person name="Tuberville T.D."/>
            <person name="Venegas-Anaya M."/>
            <person name="Howard J.T."/>
            <person name="Jarvis E.D."/>
            <person name="Guillette L.J.Jr."/>
            <person name="Glenn T.C."/>
            <person name="Green R.E."/>
            <person name="Ray D.A."/>
        </authorList>
    </citation>
    <scope>NUCLEOTIDE SEQUENCE [LARGE SCALE GENOMIC DNA]</scope>
    <source>
        <strain evidence="1">KSC_2009_1</strain>
    </source>
</reference>
<comment type="caution">
    <text evidence="1">The sequence shown here is derived from an EMBL/GenBank/DDBJ whole genome shotgun (WGS) entry which is preliminary data.</text>
</comment>
<sequence length="118" mass="12361">MVVPAVAGVWWERSGNVSGHGLLMSLPSCALTQRECILLNQSCGSEHCSIVGISTPADFCPETAADVKTSPPEEAGVQGNSAGPLQFLASCQTYRREPLSFDTLGYGSLLISEATLSS</sequence>
<protein>
    <submittedName>
        <fullName evidence="1">Uncharacterized protein</fullName>
    </submittedName>
</protein>
<proteinExistence type="predicted"/>
<evidence type="ECO:0000313" key="1">
    <source>
        <dbReference type="EMBL" id="KYO27301.1"/>
    </source>
</evidence>
<organism evidence="1 2">
    <name type="scientific">Alligator mississippiensis</name>
    <name type="common">American alligator</name>
    <dbReference type="NCBI Taxonomy" id="8496"/>
    <lineage>
        <taxon>Eukaryota</taxon>
        <taxon>Metazoa</taxon>
        <taxon>Chordata</taxon>
        <taxon>Craniata</taxon>
        <taxon>Vertebrata</taxon>
        <taxon>Euteleostomi</taxon>
        <taxon>Archelosauria</taxon>
        <taxon>Archosauria</taxon>
        <taxon>Crocodylia</taxon>
        <taxon>Alligatoridae</taxon>
        <taxon>Alligatorinae</taxon>
        <taxon>Alligator</taxon>
    </lineage>
</organism>
<dbReference type="AlphaFoldDB" id="A0A151MRZ6"/>
<keyword evidence="2" id="KW-1185">Reference proteome</keyword>
<accession>A0A151MRZ6</accession>
<evidence type="ECO:0000313" key="2">
    <source>
        <dbReference type="Proteomes" id="UP000050525"/>
    </source>
</evidence>
<gene>
    <name evidence="1" type="ORF">Y1Q_0021230</name>
</gene>
<dbReference type="Proteomes" id="UP000050525">
    <property type="component" value="Unassembled WGS sequence"/>
</dbReference>
<name>A0A151MRZ6_ALLMI</name>
<dbReference type="EMBL" id="AKHW03005226">
    <property type="protein sequence ID" value="KYO27301.1"/>
    <property type="molecule type" value="Genomic_DNA"/>
</dbReference>